<feature type="compositionally biased region" description="Basic and acidic residues" evidence="7">
    <location>
        <begin position="626"/>
        <end position="637"/>
    </location>
</feature>
<feature type="compositionally biased region" description="Low complexity" evidence="7">
    <location>
        <begin position="662"/>
        <end position="682"/>
    </location>
</feature>
<dbReference type="RefSeq" id="XP_067926195.1">
    <property type="nucleotide sequence ID" value="XM_068061836.1"/>
</dbReference>
<comment type="caution">
    <text evidence="9">The sequence shown here is derived from an EMBL/GenBank/DDBJ whole genome shotgun (WGS) entry which is preliminary data.</text>
</comment>
<feature type="region of interest" description="Disordered" evidence="7">
    <location>
        <begin position="1"/>
        <end position="37"/>
    </location>
</feature>
<organism evidence="9 10">
    <name type="scientific">Cystoisospora suis</name>
    <dbReference type="NCBI Taxonomy" id="483139"/>
    <lineage>
        <taxon>Eukaryota</taxon>
        <taxon>Sar</taxon>
        <taxon>Alveolata</taxon>
        <taxon>Apicomplexa</taxon>
        <taxon>Conoidasida</taxon>
        <taxon>Coccidia</taxon>
        <taxon>Eucoccidiorida</taxon>
        <taxon>Eimeriorina</taxon>
        <taxon>Sarcocystidae</taxon>
        <taxon>Cystoisospora</taxon>
    </lineage>
</organism>
<feature type="compositionally biased region" description="Polar residues" evidence="7">
    <location>
        <begin position="18"/>
        <end position="36"/>
    </location>
</feature>
<name>A0A2C6LBS7_9APIC</name>
<dbReference type="Pfam" id="PF01485">
    <property type="entry name" value="IBR"/>
    <property type="match status" value="1"/>
</dbReference>
<protein>
    <submittedName>
        <fullName evidence="9">Ibr domain protein</fullName>
    </submittedName>
</protein>
<reference evidence="9 10" key="1">
    <citation type="journal article" date="2017" name="Int. J. Parasitol.">
        <title>The genome of the protozoan parasite Cystoisospora suis and a reverse vaccinology approach to identify vaccine candidates.</title>
        <authorList>
            <person name="Palmieri N."/>
            <person name="Shrestha A."/>
            <person name="Ruttkowski B."/>
            <person name="Beck T."/>
            <person name="Vogl C."/>
            <person name="Tomley F."/>
            <person name="Blake D.P."/>
            <person name="Joachim A."/>
        </authorList>
    </citation>
    <scope>NUCLEOTIDE SEQUENCE [LARGE SCALE GENOMIC DNA]</scope>
    <source>
        <strain evidence="9 10">Wien I</strain>
    </source>
</reference>
<dbReference type="VEuPathDB" id="ToxoDB:CSUI_001631"/>
<dbReference type="CDD" id="cd22584">
    <property type="entry name" value="Rcat_RBR_unk"/>
    <property type="match status" value="1"/>
</dbReference>
<dbReference type="GeneID" id="94425047"/>
<dbReference type="OrthoDB" id="10009520at2759"/>
<feature type="domain" description="RING-type" evidence="8">
    <location>
        <begin position="134"/>
        <end position="535"/>
    </location>
</feature>
<feature type="region of interest" description="Disordered" evidence="7">
    <location>
        <begin position="69"/>
        <end position="97"/>
    </location>
</feature>
<dbReference type="GO" id="GO:0016740">
    <property type="term" value="F:transferase activity"/>
    <property type="evidence" value="ECO:0007669"/>
    <property type="project" value="UniProtKB-KW"/>
</dbReference>
<dbReference type="Proteomes" id="UP000221165">
    <property type="component" value="Unassembled WGS sequence"/>
</dbReference>
<keyword evidence="2" id="KW-0479">Metal-binding</keyword>
<dbReference type="InterPro" id="IPR044066">
    <property type="entry name" value="TRIAD_supradom"/>
</dbReference>
<evidence type="ECO:0000256" key="7">
    <source>
        <dbReference type="SAM" id="MobiDB-lite"/>
    </source>
</evidence>
<dbReference type="Pfam" id="PF26200">
    <property type="entry name" value="Rcat_RNF216"/>
    <property type="match status" value="1"/>
</dbReference>
<dbReference type="GO" id="GO:0008270">
    <property type="term" value="F:zinc ion binding"/>
    <property type="evidence" value="ECO:0007669"/>
    <property type="project" value="UniProtKB-KW"/>
</dbReference>
<evidence type="ECO:0000256" key="2">
    <source>
        <dbReference type="ARBA" id="ARBA00022723"/>
    </source>
</evidence>
<keyword evidence="6" id="KW-0862">Zinc</keyword>
<keyword evidence="5" id="KW-0833">Ubl conjugation pathway</keyword>
<dbReference type="InterPro" id="IPR002867">
    <property type="entry name" value="IBR_dom"/>
</dbReference>
<proteinExistence type="predicted"/>
<feature type="region of interest" description="Disordered" evidence="7">
    <location>
        <begin position="653"/>
        <end position="742"/>
    </location>
</feature>
<feature type="compositionally biased region" description="Polar residues" evidence="7">
    <location>
        <begin position="577"/>
        <end position="587"/>
    </location>
</feature>
<dbReference type="AlphaFoldDB" id="A0A2C6LBS7"/>
<feature type="compositionally biased region" description="Low complexity" evidence="7">
    <location>
        <begin position="610"/>
        <end position="619"/>
    </location>
</feature>
<dbReference type="Gene3D" id="1.20.120.1750">
    <property type="match status" value="1"/>
</dbReference>
<feature type="region of interest" description="Disordered" evidence="7">
    <location>
        <begin position="552"/>
        <end position="637"/>
    </location>
</feature>
<feature type="compositionally biased region" description="Polar residues" evidence="7">
    <location>
        <begin position="70"/>
        <end position="82"/>
    </location>
</feature>
<evidence type="ECO:0000256" key="5">
    <source>
        <dbReference type="ARBA" id="ARBA00022786"/>
    </source>
</evidence>
<evidence type="ECO:0000256" key="4">
    <source>
        <dbReference type="ARBA" id="ARBA00022771"/>
    </source>
</evidence>
<evidence type="ECO:0000259" key="8">
    <source>
        <dbReference type="PROSITE" id="PS51873"/>
    </source>
</evidence>
<keyword evidence="1" id="KW-0808">Transferase</keyword>
<sequence length="742" mass="80703">MRTTCRGGASLQRKMERSASSQSAGLRNVYVSGSTDGNKDDTTFPQCSICLEPMLPSDNCISLDCYPGTKSPSEPSPNSVQRRQPKRTRSSTDHVSDKVASNEAVSCVTRSRNRFLKQLVPFSSRNLQGCTSDSVMASRRGLNDSAVKECISVRPYADAHQFHVVCLRQYVTFSLHNCQVAVPSPGGGDAEQSPAILRCPLPHCRKEVSQSVLRRLLLPVESQQEERFKNLQDDPRGLSVTPVVLMGKATQGVDALADFHGASSARFRASKKVEDHSRTMSPPSAPTPSHDHHGVTLRQGRKRNCEDAPQGTRAFAVASSAAIRRAHGAEKRTIPNCGTGAALRSSLSHLSTTCSSPIRVTRDLEGEALYGMYLERSFEAYVDTAGDMMRCLTPGCGYAFWWPPDAEWLSDESVRLGEDICPKCSRSCLICGGPPHKGESCDQARGVSVANPRDKKPVESHSLSFWRESRRLDVAFEEYKKAEHLRDCLQCGAVLHLESGCHRMRCRCGFKFCYVCGTPNATCGCQEVQGHGFLSLEEVRLSNSDAAKRSSSVSVLGNLSRSSRPSSGASRQPSASTTRATANSNHCSFKGSALRARPDTPLSRNKRKPSSSASRLASSETCGRVASHDRTQSRCPSDRCSFRKVTESRSLPARRALFAKQAPRVDVPPSSRSPSAPASTTANQSGEAVDGITSFRSAESCRRGRKSLTGKRMSNYSLRSRTRAVSAGAVPSTANGAKKRRR</sequence>
<feature type="region of interest" description="Disordered" evidence="7">
    <location>
        <begin position="267"/>
        <end position="306"/>
    </location>
</feature>
<accession>A0A2C6LBS7</accession>
<evidence type="ECO:0000256" key="3">
    <source>
        <dbReference type="ARBA" id="ARBA00022737"/>
    </source>
</evidence>
<keyword evidence="10" id="KW-1185">Reference proteome</keyword>
<gene>
    <name evidence="9" type="ORF">CSUI_001631</name>
</gene>
<keyword evidence="3" id="KW-0677">Repeat</keyword>
<dbReference type="PROSITE" id="PS51873">
    <property type="entry name" value="TRIAD"/>
    <property type="match status" value="1"/>
</dbReference>
<keyword evidence="4" id="KW-0863">Zinc-finger</keyword>
<dbReference type="SUPFAM" id="SSF57850">
    <property type="entry name" value="RING/U-box"/>
    <property type="match status" value="1"/>
</dbReference>
<dbReference type="CDD" id="cd20335">
    <property type="entry name" value="BRcat_RBR"/>
    <property type="match status" value="1"/>
</dbReference>
<evidence type="ECO:0000256" key="6">
    <source>
        <dbReference type="ARBA" id="ARBA00022833"/>
    </source>
</evidence>
<feature type="compositionally biased region" description="Low complexity" evidence="7">
    <location>
        <begin position="560"/>
        <end position="576"/>
    </location>
</feature>
<evidence type="ECO:0000256" key="1">
    <source>
        <dbReference type="ARBA" id="ARBA00022679"/>
    </source>
</evidence>
<evidence type="ECO:0000313" key="9">
    <source>
        <dbReference type="EMBL" id="PHJ24522.1"/>
    </source>
</evidence>
<evidence type="ECO:0000313" key="10">
    <source>
        <dbReference type="Proteomes" id="UP000221165"/>
    </source>
</evidence>
<dbReference type="EMBL" id="MIGC01000657">
    <property type="protein sequence ID" value="PHJ24522.1"/>
    <property type="molecule type" value="Genomic_DNA"/>
</dbReference>